<proteinExistence type="predicted"/>
<evidence type="ECO:0000256" key="1">
    <source>
        <dbReference type="SAM" id="Phobius"/>
    </source>
</evidence>
<name>A0A9W9WRF8_9EURO</name>
<feature type="non-terminal residue" evidence="2">
    <location>
        <position position="1"/>
    </location>
</feature>
<organism evidence="2 3">
    <name type="scientific">Penicillium diatomitis</name>
    <dbReference type="NCBI Taxonomy" id="2819901"/>
    <lineage>
        <taxon>Eukaryota</taxon>
        <taxon>Fungi</taxon>
        <taxon>Dikarya</taxon>
        <taxon>Ascomycota</taxon>
        <taxon>Pezizomycotina</taxon>
        <taxon>Eurotiomycetes</taxon>
        <taxon>Eurotiomycetidae</taxon>
        <taxon>Eurotiales</taxon>
        <taxon>Aspergillaceae</taxon>
        <taxon>Penicillium</taxon>
    </lineage>
</organism>
<keyword evidence="1" id="KW-0812">Transmembrane</keyword>
<accession>A0A9W9WRF8</accession>
<protein>
    <submittedName>
        <fullName evidence="2">Uncharacterized protein</fullName>
    </submittedName>
</protein>
<dbReference type="RefSeq" id="XP_056786448.1">
    <property type="nucleotide sequence ID" value="XM_056938066.1"/>
</dbReference>
<keyword evidence="1" id="KW-0472">Membrane</keyword>
<reference evidence="2" key="2">
    <citation type="journal article" date="2023" name="IMA Fungus">
        <title>Comparative genomic study of the Penicillium genus elucidates a diverse pangenome and 15 lateral gene transfer events.</title>
        <authorList>
            <person name="Petersen C."/>
            <person name="Sorensen T."/>
            <person name="Nielsen M.R."/>
            <person name="Sondergaard T.E."/>
            <person name="Sorensen J.L."/>
            <person name="Fitzpatrick D.A."/>
            <person name="Frisvad J.C."/>
            <person name="Nielsen K.L."/>
        </authorList>
    </citation>
    <scope>NUCLEOTIDE SEQUENCE</scope>
    <source>
        <strain evidence="2">IBT 30728</strain>
    </source>
</reference>
<reference evidence="2" key="1">
    <citation type="submission" date="2022-12" db="EMBL/GenBank/DDBJ databases">
        <authorList>
            <person name="Petersen C."/>
        </authorList>
    </citation>
    <scope>NUCLEOTIDE SEQUENCE</scope>
    <source>
        <strain evidence="2">IBT 30728</strain>
    </source>
</reference>
<evidence type="ECO:0000313" key="2">
    <source>
        <dbReference type="EMBL" id="KAJ5471902.1"/>
    </source>
</evidence>
<keyword evidence="1" id="KW-1133">Transmembrane helix</keyword>
<gene>
    <name evidence="2" type="ORF">N7539_008471</name>
</gene>
<dbReference type="Proteomes" id="UP001148312">
    <property type="component" value="Unassembled WGS sequence"/>
</dbReference>
<dbReference type="GeneID" id="81628316"/>
<dbReference type="EMBL" id="JAPWDQ010000013">
    <property type="protein sequence ID" value="KAJ5471902.1"/>
    <property type="molecule type" value="Genomic_DNA"/>
</dbReference>
<dbReference type="AlphaFoldDB" id="A0A9W9WRF8"/>
<comment type="caution">
    <text evidence="2">The sequence shown here is derived from an EMBL/GenBank/DDBJ whole genome shotgun (WGS) entry which is preliminary data.</text>
</comment>
<evidence type="ECO:0000313" key="3">
    <source>
        <dbReference type="Proteomes" id="UP001148312"/>
    </source>
</evidence>
<sequence>YGGSKRDQQIDLNLLLNIPLLAFAATFCQIGSCGHILLWRQSSNLIWVQARIFLSHQFRHRFHQYIRKCLHKSRPIVVNTSNSHSVSDWWFHAIIWNLFHNLSI</sequence>
<keyword evidence="3" id="KW-1185">Reference proteome</keyword>
<feature type="transmembrane region" description="Helical" evidence="1">
    <location>
        <begin position="20"/>
        <end position="39"/>
    </location>
</feature>